<feature type="transmembrane region" description="Helical" evidence="2">
    <location>
        <begin position="73"/>
        <end position="92"/>
    </location>
</feature>
<sequence>MDYIMKNLHFIFTHVPIALLIFSFVFDVVALIFKKKEWHSAGMLCLVVGALGAIASVLTGPESRNTLVGSHEFYARLTMILAIVLAVVRVGLLVWKKLELGRNPIFLVASLVAVLLVSYTGHLGGKMVHRDMQGGPGMIQGGPGGAGPGMQGGPGQNGQGGQGQMQGGQRQGGQGQGQQQPGGQGGQTSSAPAK</sequence>
<organism evidence="4 5">
    <name type="scientific">Paenibacillus allorhizoplanae</name>
    <dbReference type="NCBI Taxonomy" id="2905648"/>
    <lineage>
        <taxon>Bacteria</taxon>
        <taxon>Bacillati</taxon>
        <taxon>Bacillota</taxon>
        <taxon>Bacilli</taxon>
        <taxon>Bacillales</taxon>
        <taxon>Paenibacillaceae</taxon>
        <taxon>Paenibacillus</taxon>
    </lineage>
</organism>
<gene>
    <name evidence="4" type="ORF">PAECIP111891_04823</name>
</gene>
<feature type="domain" description="DUF2231" evidence="3">
    <location>
        <begin position="7"/>
        <end position="131"/>
    </location>
</feature>
<name>A0ABM9CQC0_9BACL</name>
<dbReference type="InterPro" id="IPR019251">
    <property type="entry name" value="DUF2231_TM"/>
</dbReference>
<dbReference type="Proteomes" id="UP000838821">
    <property type="component" value="Unassembled WGS sequence"/>
</dbReference>
<feature type="transmembrane region" description="Helical" evidence="2">
    <location>
        <begin position="39"/>
        <end position="61"/>
    </location>
</feature>
<proteinExistence type="predicted"/>
<comment type="caution">
    <text evidence="4">The sequence shown here is derived from an EMBL/GenBank/DDBJ whole genome shotgun (WGS) entry which is preliminary data.</text>
</comment>
<accession>A0ABM9CQC0</accession>
<protein>
    <recommendedName>
        <fullName evidence="3">DUF2231 domain-containing protein</fullName>
    </recommendedName>
</protein>
<feature type="transmembrane region" description="Helical" evidence="2">
    <location>
        <begin position="12"/>
        <end position="33"/>
    </location>
</feature>
<dbReference type="EMBL" id="CAKMMW010000017">
    <property type="protein sequence ID" value="CAH1218997.1"/>
    <property type="molecule type" value="Genomic_DNA"/>
</dbReference>
<keyword evidence="2" id="KW-1133">Transmembrane helix</keyword>
<evidence type="ECO:0000256" key="1">
    <source>
        <dbReference type="SAM" id="MobiDB-lite"/>
    </source>
</evidence>
<reference evidence="4" key="1">
    <citation type="submission" date="2022-01" db="EMBL/GenBank/DDBJ databases">
        <authorList>
            <person name="Criscuolo A."/>
        </authorList>
    </citation>
    <scope>NUCLEOTIDE SEQUENCE</scope>
    <source>
        <strain evidence="4">CIP111891</strain>
    </source>
</reference>
<dbReference type="RefSeq" id="WP_236290962.1">
    <property type="nucleotide sequence ID" value="NZ_CAKMMW010000017.1"/>
</dbReference>
<evidence type="ECO:0000313" key="5">
    <source>
        <dbReference type="Proteomes" id="UP000838821"/>
    </source>
</evidence>
<evidence type="ECO:0000256" key="2">
    <source>
        <dbReference type="SAM" id="Phobius"/>
    </source>
</evidence>
<feature type="transmembrane region" description="Helical" evidence="2">
    <location>
        <begin position="104"/>
        <end position="123"/>
    </location>
</feature>
<keyword evidence="2" id="KW-0472">Membrane</keyword>
<evidence type="ECO:0000259" key="3">
    <source>
        <dbReference type="Pfam" id="PF09990"/>
    </source>
</evidence>
<dbReference type="Pfam" id="PF09990">
    <property type="entry name" value="DUF2231"/>
    <property type="match status" value="1"/>
</dbReference>
<keyword evidence="5" id="KW-1185">Reference proteome</keyword>
<keyword evidence="2" id="KW-0812">Transmembrane</keyword>
<feature type="compositionally biased region" description="Gly residues" evidence="1">
    <location>
        <begin position="134"/>
        <end position="186"/>
    </location>
</feature>
<evidence type="ECO:0000313" key="4">
    <source>
        <dbReference type="EMBL" id="CAH1218997.1"/>
    </source>
</evidence>
<feature type="region of interest" description="Disordered" evidence="1">
    <location>
        <begin position="131"/>
        <end position="194"/>
    </location>
</feature>